<dbReference type="InterPro" id="IPR036388">
    <property type="entry name" value="WH-like_DNA-bd_sf"/>
</dbReference>
<dbReference type="PANTHER" id="PTHR33164:SF57">
    <property type="entry name" value="MARR-FAMILY TRANSCRIPTIONAL REGULATOR"/>
    <property type="match status" value="1"/>
</dbReference>
<feature type="compositionally biased region" description="Low complexity" evidence="1">
    <location>
        <begin position="157"/>
        <end position="170"/>
    </location>
</feature>
<sequence>MAEIPTDYETDAGDRHDQLRLWLRLLSCTYLIENEIRSRLLQSFDTTLPRFDLMAQLDRVPEGLTMGALSARLMVSNGNTTGIVERLVAEGLVKRTVSNADRRSTTVSLTAKGRNAFKVMATQHESWIRELFTEIDPATTKRLLTLLGETKDAVRKSLAAPRAAAAPAATPRRKKSAKS</sequence>
<dbReference type="SMART" id="SM00347">
    <property type="entry name" value="HTH_MARR"/>
    <property type="match status" value="1"/>
</dbReference>
<dbReference type="Gene3D" id="1.10.10.10">
    <property type="entry name" value="Winged helix-like DNA-binding domain superfamily/Winged helix DNA-binding domain"/>
    <property type="match status" value="1"/>
</dbReference>
<dbReference type="InterPro" id="IPR039422">
    <property type="entry name" value="MarR/SlyA-like"/>
</dbReference>
<dbReference type="InterPro" id="IPR000835">
    <property type="entry name" value="HTH_MarR-typ"/>
</dbReference>
<evidence type="ECO:0000313" key="3">
    <source>
        <dbReference type="EMBL" id="GIL39682.1"/>
    </source>
</evidence>
<evidence type="ECO:0000256" key="1">
    <source>
        <dbReference type="SAM" id="MobiDB-lite"/>
    </source>
</evidence>
<name>A0A8S8XC85_9PROT</name>
<accession>A0A8S8XC85</accession>
<dbReference type="Pfam" id="PF12802">
    <property type="entry name" value="MarR_2"/>
    <property type="match status" value="1"/>
</dbReference>
<proteinExistence type="predicted"/>
<dbReference type="Proteomes" id="UP000681075">
    <property type="component" value="Unassembled WGS sequence"/>
</dbReference>
<dbReference type="RefSeq" id="WP_420242786.1">
    <property type="nucleotide sequence ID" value="NZ_BOPV01000001.1"/>
</dbReference>
<evidence type="ECO:0000259" key="2">
    <source>
        <dbReference type="PROSITE" id="PS50995"/>
    </source>
</evidence>
<dbReference type="AlphaFoldDB" id="A0A8S8XC85"/>
<dbReference type="EMBL" id="BOPV01000001">
    <property type="protein sequence ID" value="GIL39682.1"/>
    <property type="molecule type" value="Genomic_DNA"/>
</dbReference>
<dbReference type="GO" id="GO:0006950">
    <property type="term" value="P:response to stress"/>
    <property type="evidence" value="ECO:0007669"/>
    <property type="project" value="TreeGrafter"/>
</dbReference>
<organism evidence="3 4">
    <name type="scientific">Roseiterribacter gracilis</name>
    <dbReference type="NCBI Taxonomy" id="2812848"/>
    <lineage>
        <taxon>Bacteria</taxon>
        <taxon>Pseudomonadati</taxon>
        <taxon>Pseudomonadota</taxon>
        <taxon>Alphaproteobacteria</taxon>
        <taxon>Rhodospirillales</taxon>
        <taxon>Roseiterribacteraceae</taxon>
        <taxon>Roseiterribacter</taxon>
    </lineage>
</organism>
<protein>
    <submittedName>
        <fullName evidence="3">Transcriptional regulator</fullName>
    </submittedName>
</protein>
<dbReference type="InterPro" id="IPR036390">
    <property type="entry name" value="WH_DNA-bd_sf"/>
</dbReference>
<dbReference type="PROSITE" id="PS50995">
    <property type="entry name" value="HTH_MARR_2"/>
    <property type="match status" value="1"/>
</dbReference>
<dbReference type="SUPFAM" id="SSF46785">
    <property type="entry name" value="Winged helix' DNA-binding domain"/>
    <property type="match status" value="1"/>
</dbReference>
<reference evidence="3" key="1">
    <citation type="submission" date="2021-02" db="EMBL/GenBank/DDBJ databases">
        <title>Genome sequence of Rhodospirillales sp. strain TMPK1 isolated from soil.</title>
        <authorList>
            <person name="Nakai R."/>
            <person name="Kusada H."/>
            <person name="Tamaki H."/>
        </authorList>
    </citation>
    <scope>NUCLEOTIDE SEQUENCE</scope>
    <source>
        <strain evidence="3">TMPK1</strain>
    </source>
</reference>
<keyword evidence="4" id="KW-1185">Reference proteome</keyword>
<comment type="caution">
    <text evidence="3">The sequence shown here is derived from an EMBL/GenBank/DDBJ whole genome shotgun (WGS) entry which is preliminary data.</text>
</comment>
<evidence type="ECO:0000313" key="4">
    <source>
        <dbReference type="Proteomes" id="UP000681075"/>
    </source>
</evidence>
<dbReference type="GO" id="GO:0003700">
    <property type="term" value="F:DNA-binding transcription factor activity"/>
    <property type="evidence" value="ECO:0007669"/>
    <property type="project" value="InterPro"/>
</dbReference>
<feature type="region of interest" description="Disordered" evidence="1">
    <location>
        <begin position="157"/>
        <end position="179"/>
    </location>
</feature>
<feature type="domain" description="HTH marR-type" evidence="2">
    <location>
        <begin position="16"/>
        <end position="152"/>
    </location>
</feature>
<gene>
    <name evidence="3" type="ORF">TMPK1_19190</name>
</gene>
<dbReference type="PANTHER" id="PTHR33164">
    <property type="entry name" value="TRANSCRIPTIONAL REGULATOR, MARR FAMILY"/>
    <property type="match status" value="1"/>
</dbReference>